<accession>A0A2N6JYE6</accession>
<dbReference type="InterPro" id="IPR012674">
    <property type="entry name" value="Calycin"/>
</dbReference>
<sequence>MSTDNTAAQLQNWDNFCRYHANRDWYGTWTKYSTDGEKIESFNCIRSFKINADGSEIYHQNHYTYADGTKETKIFGPYQKPITRALFLDNSFSWGSQKIELGTNFGFETGLSYEDRRTSVVIMYDEAGNLERIVVIPENLISFPETPTPLLGKKSIESPHTWKGTAKTITPDWIVSSPVDISWNQLENLGDNFLTLHFCDGISVTCPPKIVTTQTFFAVLEWQVNPNLLIRASRNYDSYDFTNFTLQTFIAER</sequence>
<dbReference type="InterPro" id="IPR048378">
    <property type="entry name" value="BFA1-like_C"/>
</dbReference>
<dbReference type="AlphaFoldDB" id="A0A2N6JYE6"/>
<dbReference type="EMBL" id="NRQW01000496">
    <property type="protein sequence ID" value="PLZ85903.1"/>
    <property type="molecule type" value="Genomic_DNA"/>
</dbReference>
<gene>
    <name evidence="3" type="ORF">CEN44_21195</name>
</gene>
<feature type="domain" description="DUF3598" evidence="1">
    <location>
        <begin position="10"/>
        <end position="140"/>
    </location>
</feature>
<comment type="caution">
    <text evidence="3">The sequence shown here is derived from an EMBL/GenBank/DDBJ whole genome shotgun (WGS) entry which is preliminary data.</text>
</comment>
<dbReference type="Pfam" id="PF12204">
    <property type="entry name" value="DUF3598_N"/>
    <property type="match status" value="1"/>
</dbReference>
<dbReference type="Proteomes" id="UP000235036">
    <property type="component" value="Unassembled WGS sequence"/>
</dbReference>
<proteinExistence type="predicted"/>
<dbReference type="InterPro" id="IPR022017">
    <property type="entry name" value="BFA1-like_DUF3598"/>
</dbReference>
<dbReference type="Pfam" id="PF21053">
    <property type="entry name" value="BFA1_C"/>
    <property type="match status" value="1"/>
</dbReference>
<organism evidence="3 4">
    <name type="scientific">Fischerella muscicola CCMEE 5323</name>
    <dbReference type="NCBI Taxonomy" id="2019572"/>
    <lineage>
        <taxon>Bacteria</taxon>
        <taxon>Bacillati</taxon>
        <taxon>Cyanobacteriota</taxon>
        <taxon>Cyanophyceae</taxon>
        <taxon>Nostocales</taxon>
        <taxon>Hapalosiphonaceae</taxon>
        <taxon>Fischerella</taxon>
    </lineage>
</organism>
<protein>
    <submittedName>
        <fullName evidence="3">DUF3598 domain-containing protein</fullName>
    </submittedName>
</protein>
<name>A0A2N6JYE6_FISMU</name>
<evidence type="ECO:0000313" key="4">
    <source>
        <dbReference type="Proteomes" id="UP000235036"/>
    </source>
</evidence>
<feature type="domain" description="Biogenesis factor required for ATP synthase 1-like C-terminal" evidence="2">
    <location>
        <begin position="195"/>
        <end position="250"/>
    </location>
</feature>
<keyword evidence="4" id="KW-1185">Reference proteome</keyword>
<evidence type="ECO:0000259" key="2">
    <source>
        <dbReference type="Pfam" id="PF21053"/>
    </source>
</evidence>
<dbReference type="Gene3D" id="2.40.128.20">
    <property type="match status" value="2"/>
</dbReference>
<dbReference type="RefSeq" id="WP_016864848.1">
    <property type="nucleotide sequence ID" value="NZ_CAWNVR010000618.1"/>
</dbReference>
<dbReference type="SUPFAM" id="SSF50814">
    <property type="entry name" value="Lipocalins"/>
    <property type="match status" value="2"/>
</dbReference>
<evidence type="ECO:0000313" key="3">
    <source>
        <dbReference type="EMBL" id="PLZ85903.1"/>
    </source>
</evidence>
<reference evidence="3 4" key="1">
    <citation type="submission" date="2017-08" db="EMBL/GenBank/DDBJ databases">
        <title>Genomes of Fischerella (Mastigocladus) sp. strains.</title>
        <authorList>
            <person name="Miller S.R."/>
        </authorList>
    </citation>
    <scope>NUCLEOTIDE SEQUENCE [LARGE SCALE GENOMIC DNA]</scope>
    <source>
        <strain evidence="3 4">CCMEE 5323</strain>
    </source>
</reference>
<evidence type="ECO:0000259" key="1">
    <source>
        <dbReference type="Pfam" id="PF12204"/>
    </source>
</evidence>